<dbReference type="EMBL" id="UINC01173719">
    <property type="protein sequence ID" value="SVD79463.1"/>
    <property type="molecule type" value="Genomic_DNA"/>
</dbReference>
<proteinExistence type="predicted"/>
<gene>
    <name evidence="1" type="ORF">METZ01_LOCUS432317</name>
</gene>
<protein>
    <submittedName>
        <fullName evidence="1">Uncharacterized protein</fullName>
    </submittedName>
</protein>
<reference evidence="1" key="1">
    <citation type="submission" date="2018-05" db="EMBL/GenBank/DDBJ databases">
        <authorList>
            <person name="Lanie J.A."/>
            <person name="Ng W.-L."/>
            <person name="Kazmierczak K.M."/>
            <person name="Andrzejewski T.M."/>
            <person name="Davidsen T.M."/>
            <person name="Wayne K.J."/>
            <person name="Tettelin H."/>
            <person name="Glass J.I."/>
            <person name="Rusch D."/>
            <person name="Podicherti R."/>
            <person name="Tsui H.-C.T."/>
            <person name="Winkler M.E."/>
        </authorList>
    </citation>
    <scope>NUCLEOTIDE SEQUENCE</scope>
</reference>
<organism evidence="1">
    <name type="scientific">marine metagenome</name>
    <dbReference type="NCBI Taxonomy" id="408172"/>
    <lineage>
        <taxon>unclassified sequences</taxon>
        <taxon>metagenomes</taxon>
        <taxon>ecological metagenomes</taxon>
    </lineage>
</organism>
<evidence type="ECO:0000313" key="1">
    <source>
        <dbReference type="EMBL" id="SVD79463.1"/>
    </source>
</evidence>
<name>A0A382Y880_9ZZZZ</name>
<dbReference type="AlphaFoldDB" id="A0A382Y880"/>
<accession>A0A382Y880</accession>
<sequence>MTTATKTARVIAALEDGAELTGKQINARFGVKNARALISSIRMQGYPVYGNQRTNGNGATSVKYRLGTPTRSVVAAGFRALA</sequence>